<dbReference type="GO" id="GO:0043001">
    <property type="term" value="P:Golgi to plasma membrane protein transport"/>
    <property type="evidence" value="ECO:0007669"/>
    <property type="project" value="TreeGrafter"/>
</dbReference>
<dbReference type="SMART" id="SM01073">
    <property type="entry name" value="CDC48_N"/>
    <property type="match status" value="1"/>
</dbReference>
<evidence type="ECO:0000256" key="2">
    <source>
        <dbReference type="ARBA" id="ARBA00006914"/>
    </source>
</evidence>
<keyword evidence="22" id="KW-1185">Reference proteome</keyword>
<comment type="caution">
    <text evidence="21">The sequence shown here is derived from an EMBL/GenBank/DDBJ whole genome shotgun (WGS) entry which is preliminary data.</text>
</comment>
<dbReference type="FunFam" id="3.10.330.10:FF:000003">
    <property type="entry name" value="vesicle-fusing ATPase isoform X1"/>
    <property type="match status" value="1"/>
</dbReference>
<organism evidence="21 22">
    <name type="scientific">Daphnia sinensis</name>
    <dbReference type="NCBI Taxonomy" id="1820382"/>
    <lineage>
        <taxon>Eukaryota</taxon>
        <taxon>Metazoa</taxon>
        <taxon>Ecdysozoa</taxon>
        <taxon>Arthropoda</taxon>
        <taxon>Crustacea</taxon>
        <taxon>Branchiopoda</taxon>
        <taxon>Diplostraca</taxon>
        <taxon>Cladocera</taxon>
        <taxon>Anomopoda</taxon>
        <taxon>Daphniidae</taxon>
        <taxon>Daphnia</taxon>
        <taxon>Daphnia similis group</taxon>
    </lineage>
</organism>
<evidence type="ECO:0000256" key="4">
    <source>
        <dbReference type="ARBA" id="ARBA00019912"/>
    </source>
</evidence>
<keyword evidence="12 18" id="KW-0067">ATP-binding</keyword>
<dbReference type="Gene3D" id="3.40.50.300">
    <property type="entry name" value="P-loop containing nucleotide triphosphate hydrolases"/>
    <property type="match status" value="2"/>
</dbReference>
<dbReference type="SMART" id="SM00382">
    <property type="entry name" value="AAA"/>
    <property type="match status" value="2"/>
</dbReference>
<keyword evidence="14 18" id="KW-0653">Protein transport</keyword>
<evidence type="ECO:0000256" key="7">
    <source>
        <dbReference type="ARBA" id="ARBA00022553"/>
    </source>
</evidence>
<dbReference type="FunFam" id="3.40.50.300:FF:000166">
    <property type="entry name" value="vesicle-fusing ATPase isoform X1"/>
    <property type="match status" value="1"/>
</dbReference>
<keyword evidence="11 18" id="KW-0378">Hydrolase</keyword>
<evidence type="ECO:0000256" key="11">
    <source>
        <dbReference type="ARBA" id="ARBA00022801"/>
    </source>
</evidence>
<evidence type="ECO:0000256" key="1">
    <source>
        <dbReference type="ARBA" id="ARBA00004496"/>
    </source>
</evidence>
<dbReference type="GO" id="GO:0006891">
    <property type="term" value="P:intra-Golgi vesicle-mediated transport"/>
    <property type="evidence" value="ECO:0007669"/>
    <property type="project" value="TreeGrafter"/>
</dbReference>
<feature type="domain" description="AAA+ ATPase" evidence="19">
    <location>
        <begin position="254"/>
        <end position="401"/>
    </location>
</feature>
<sequence>MSSMRMKAGKCPTDELSLTNCAVVNPQDFNDSVKHVEVYTSPSQSFVFTIKSHRDVPPSTIGFGLLQRKWATLSLGQDIDVRPFQFDINQHTLANIVLEVDFLQKKSTTLEPYDSDAMAREFLAQFHHQSFSIGQQLVFQFQEKKLLILIVKELEGADINAMRSGTKETKSRKLRIGQCFPNTMIVFDKSEGSSVNLVGKSKGKTVHHSIINPDWDFQNMGVGGLDTEFNAIFRRAFASRVFPPEIVEQLGCKHVKGILLYGPPGTGKTLMARQIGKMLNAREPKIVNGPQILDKYVGESEANIRRLFAEAEEEEKRLGPNSGLHIIIFDEIDAICKSRGSVAGASGVHDTVVNQLLAKIDGVEQLNNILVIGMTNRRDMIDEALLRPGRMEVQMEIGLPNETGRAQILKIHTARMRDNKKIAPDVDLQELAVLTKNFSGAEIEGLVRAAQSTALNRLIKASNKVEVDPEAGEKLMVDRGDFLHALETDIKPAFGTSSEALELYITRGIINWGEPIRSLLEYGVILTQQARTGFGLVSVLLEGPPNAGKTALAAQLAKNSDFPFIKVCSPDDMVGFSESAKCLQIRKFFDDAYRSELSCILVDNIERLLDYGAIGPRYSNIVLQALLVLLTKQPPKGRKLLVFCTTSRRQVLEEMEMLSTFTAVLRVPNISTCEQLVAVLEETDVFSKNEIANIARKVANRRLFIGIKKLLGMIEMAKHFDEQRRVFDFLTQLEVENFLELGA</sequence>
<reference evidence="21 22" key="1">
    <citation type="submission" date="2022-05" db="EMBL/GenBank/DDBJ databases">
        <title>A multi-omics perspective on studying reproductive biology in Daphnia sinensis.</title>
        <authorList>
            <person name="Jia J."/>
        </authorList>
    </citation>
    <scope>NUCLEOTIDE SEQUENCE [LARGE SCALE GENOMIC DNA]</scope>
    <source>
        <strain evidence="21 22">WSL</strain>
    </source>
</reference>
<keyword evidence="6 18" id="KW-0963">Cytoplasm</keyword>
<dbReference type="InterPro" id="IPR027417">
    <property type="entry name" value="P-loop_NTPase"/>
</dbReference>
<dbReference type="GO" id="GO:0046872">
    <property type="term" value="F:metal ion binding"/>
    <property type="evidence" value="ECO:0007669"/>
    <property type="project" value="UniProtKB-UniRule"/>
</dbReference>
<feature type="domain" description="CDC48 N-terminal subdomain" evidence="20">
    <location>
        <begin position="5"/>
        <end position="86"/>
    </location>
</feature>
<dbReference type="SUPFAM" id="SSF50692">
    <property type="entry name" value="ADC-like"/>
    <property type="match status" value="1"/>
</dbReference>
<evidence type="ECO:0000256" key="5">
    <source>
        <dbReference type="ARBA" id="ARBA00022448"/>
    </source>
</evidence>
<accession>A0AAD5KH34</accession>
<dbReference type="InterPro" id="IPR039812">
    <property type="entry name" value="Vesicle-fus_ATPase"/>
</dbReference>
<comment type="subcellular location">
    <subcellularLocation>
        <location evidence="1 18">Cytoplasm</location>
    </subcellularLocation>
</comment>
<evidence type="ECO:0000313" key="22">
    <source>
        <dbReference type="Proteomes" id="UP000820818"/>
    </source>
</evidence>
<name>A0AAD5KH34_9CRUS</name>
<evidence type="ECO:0000256" key="8">
    <source>
        <dbReference type="ARBA" id="ARBA00022723"/>
    </source>
</evidence>
<keyword evidence="7" id="KW-0597">Phosphoprotein</keyword>
<feature type="domain" description="AAA+ ATPase" evidence="19">
    <location>
        <begin position="535"/>
        <end position="671"/>
    </location>
</feature>
<dbReference type="Gene3D" id="3.10.330.10">
    <property type="match status" value="1"/>
</dbReference>
<dbReference type="CDD" id="cd19504">
    <property type="entry name" value="RecA-like_NSF-SEC18_r1-like"/>
    <property type="match status" value="1"/>
</dbReference>
<proteinExistence type="inferred from homology"/>
<evidence type="ECO:0000256" key="18">
    <source>
        <dbReference type="RuleBase" id="RU367045"/>
    </source>
</evidence>
<comment type="cofactor">
    <cofactor evidence="18">
        <name>Mg(2+)</name>
        <dbReference type="ChEBI" id="CHEBI:18420"/>
    </cofactor>
    <text evidence="18">Binds 1 Mg(2+) ion per subunit.</text>
</comment>
<dbReference type="Pfam" id="PF02359">
    <property type="entry name" value="CDC48_N"/>
    <property type="match status" value="1"/>
</dbReference>
<evidence type="ECO:0000313" key="21">
    <source>
        <dbReference type="EMBL" id="KAI9552034.1"/>
    </source>
</evidence>
<evidence type="ECO:0000256" key="17">
    <source>
        <dbReference type="ARBA" id="ARBA00048883"/>
    </source>
</evidence>
<comment type="function">
    <text evidence="18">Required for vesicle-mediated transport. Catalyzes the fusion of transport vesicles within the Golgi cisternae. Is also required for transport from the endoplasmic reticulum to the Golgi stack. Seems to function as a fusion protein required for the delivery of cargo proteins to all compartments of the Golgi stack independent of vesicle origin.</text>
</comment>
<dbReference type="Pfam" id="PF17862">
    <property type="entry name" value="AAA_lid_3"/>
    <property type="match status" value="1"/>
</dbReference>
<dbReference type="PANTHER" id="PTHR23078:SF3">
    <property type="entry name" value="VESICLE-FUSING ATPASE"/>
    <property type="match status" value="1"/>
</dbReference>
<dbReference type="InterPro" id="IPR029067">
    <property type="entry name" value="CDC48_domain_2-like_sf"/>
</dbReference>
<comment type="similarity">
    <text evidence="2 18">Belongs to the AAA ATPase family.</text>
</comment>
<keyword evidence="10 18" id="KW-0547">Nucleotide-binding</keyword>
<keyword evidence="9" id="KW-0677">Repeat</keyword>
<dbReference type="InterPro" id="IPR003959">
    <property type="entry name" value="ATPase_AAA_core"/>
</dbReference>
<dbReference type="InterPro" id="IPR009010">
    <property type="entry name" value="Asp_de-COase-like_dom_sf"/>
</dbReference>
<dbReference type="PROSITE" id="PS00674">
    <property type="entry name" value="AAA"/>
    <property type="match status" value="1"/>
</dbReference>
<keyword evidence="13 18" id="KW-0460">Magnesium</keyword>
<gene>
    <name evidence="21" type="ORF">GHT06_022371</name>
</gene>
<evidence type="ECO:0000259" key="19">
    <source>
        <dbReference type="SMART" id="SM00382"/>
    </source>
</evidence>
<evidence type="ECO:0000256" key="15">
    <source>
        <dbReference type="ARBA" id="ARBA00022990"/>
    </source>
</evidence>
<evidence type="ECO:0000256" key="16">
    <source>
        <dbReference type="ARBA" id="ARBA00046527"/>
    </source>
</evidence>
<evidence type="ECO:0000256" key="3">
    <source>
        <dbReference type="ARBA" id="ARBA00012674"/>
    </source>
</evidence>
<evidence type="ECO:0000256" key="13">
    <source>
        <dbReference type="ARBA" id="ARBA00022842"/>
    </source>
</evidence>
<dbReference type="InterPro" id="IPR003338">
    <property type="entry name" value="CDC4_N-term_subdom"/>
</dbReference>
<dbReference type="AlphaFoldDB" id="A0AAD5KH34"/>
<dbReference type="Gene3D" id="1.10.8.60">
    <property type="match status" value="2"/>
</dbReference>
<dbReference type="Pfam" id="PF21964">
    <property type="entry name" value="NSF_ATPase_lid"/>
    <property type="match status" value="1"/>
</dbReference>
<keyword evidence="5 18" id="KW-0813">Transport</keyword>
<dbReference type="GO" id="GO:0005524">
    <property type="term" value="F:ATP binding"/>
    <property type="evidence" value="ECO:0007669"/>
    <property type="project" value="UniProtKB-UniRule"/>
</dbReference>
<dbReference type="FunFam" id="3.40.50.300:FF:000187">
    <property type="entry name" value="Vesicular-fusion ATPase SEC18"/>
    <property type="match status" value="1"/>
</dbReference>
<keyword evidence="8 18" id="KW-0479">Metal-binding</keyword>
<evidence type="ECO:0000259" key="20">
    <source>
        <dbReference type="SMART" id="SM01073"/>
    </source>
</evidence>
<protein>
    <recommendedName>
        <fullName evidence="4 18">Vesicle-fusing ATPase</fullName>
        <ecNumber evidence="3 18">3.6.4.6</ecNumber>
    </recommendedName>
</protein>
<dbReference type="Gene3D" id="2.40.40.20">
    <property type="match status" value="1"/>
</dbReference>
<evidence type="ECO:0000256" key="14">
    <source>
        <dbReference type="ARBA" id="ARBA00022927"/>
    </source>
</evidence>
<dbReference type="PANTHER" id="PTHR23078">
    <property type="entry name" value="VESICULAR-FUSION PROTEIN NSF"/>
    <property type="match status" value="1"/>
</dbReference>
<dbReference type="InterPro" id="IPR054419">
    <property type="entry name" value="NSF_ATPase_lid"/>
</dbReference>
<evidence type="ECO:0000256" key="6">
    <source>
        <dbReference type="ARBA" id="ARBA00022490"/>
    </source>
</evidence>
<dbReference type="Pfam" id="PF00004">
    <property type="entry name" value="AAA"/>
    <property type="match status" value="2"/>
</dbReference>
<dbReference type="Proteomes" id="UP000820818">
    <property type="component" value="Linkage Group LG10"/>
</dbReference>
<dbReference type="SUPFAM" id="SSF54585">
    <property type="entry name" value="Cdc48 domain 2-like"/>
    <property type="match status" value="1"/>
</dbReference>
<dbReference type="FunFam" id="1.10.8.60:FF:000026">
    <property type="entry name" value="vesicle-fusing ATPase isoform X1"/>
    <property type="match status" value="1"/>
</dbReference>
<dbReference type="GO" id="GO:0035494">
    <property type="term" value="P:SNARE complex disassembly"/>
    <property type="evidence" value="ECO:0007669"/>
    <property type="project" value="InterPro"/>
</dbReference>
<keyword evidence="15" id="KW-0007">Acetylation</keyword>
<dbReference type="FunFam" id="1.10.8.60:FF:000031">
    <property type="entry name" value="vesicle-fusing ATPase isoform X1"/>
    <property type="match status" value="1"/>
</dbReference>
<dbReference type="EMBL" id="WJBH02000010">
    <property type="protein sequence ID" value="KAI9552034.1"/>
    <property type="molecule type" value="Genomic_DNA"/>
</dbReference>
<comment type="catalytic activity">
    <reaction evidence="17 18">
        <text>ATP + H2O = ADP + phosphate + H(+)</text>
        <dbReference type="Rhea" id="RHEA:13065"/>
        <dbReference type="ChEBI" id="CHEBI:15377"/>
        <dbReference type="ChEBI" id="CHEBI:15378"/>
        <dbReference type="ChEBI" id="CHEBI:30616"/>
        <dbReference type="ChEBI" id="CHEBI:43474"/>
        <dbReference type="ChEBI" id="CHEBI:456216"/>
        <dbReference type="EC" id="3.6.4.6"/>
    </reaction>
</comment>
<evidence type="ECO:0000256" key="9">
    <source>
        <dbReference type="ARBA" id="ARBA00022737"/>
    </source>
</evidence>
<dbReference type="InterPro" id="IPR003593">
    <property type="entry name" value="AAA+_ATPase"/>
</dbReference>
<dbReference type="EC" id="3.6.4.6" evidence="3 18"/>
<dbReference type="InterPro" id="IPR041569">
    <property type="entry name" value="AAA_lid_3"/>
</dbReference>
<keyword evidence="18" id="KW-0931">ER-Golgi transport</keyword>
<comment type="subunit">
    <text evidence="16">Homohexamer. Interacts with GABARAP and GABARAPL2. Interacts with GRIA2. Interacts with PLK2, leading to disrupt the interaction with GRIA2. Interacts with MUSK; may regulate MUSK endocytosis and activity. Interacts with CDK16.</text>
</comment>
<dbReference type="FunFam" id="2.40.40.20:FF:000006">
    <property type="entry name" value="vesicle-fusing ATPase isoform X1"/>
    <property type="match status" value="1"/>
</dbReference>
<dbReference type="GO" id="GO:0005795">
    <property type="term" value="C:Golgi stack"/>
    <property type="evidence" value="ECO:0007669"/>
    <property type="project" value="TreeGrafter"/>
</dbReference>
<evidence type="ECO:0000256" key="12">
    <source>
        <dbReference type="ARBA" id="ARBA00022840"/>
    </source>
</evidence>
<evidence type="ECO:0000256" key="10">
    <source>
        <dbReference type="ARBA" id="ARBA00022741"/>
    </source>
</evidence>
<dbReference type="InterPro" id="IPR003960">
    <property type="entry name" value="ATPase_AAA_CS"/>
</dbReference>
<dbReference type="GO" id="GO:0016887">
    <property type="term" value="F:ATP hydrolysis activity"/>
    <property type="evidence" value="ECO:0007669"/>
    <property type="project" value="InterPro"/>
</dbReference>
<dbReference type="SUPFAM" id="SSF52540">
    <property type="entry name" value="P-loop containing nucleoside triphosphate hydrolases"/>
    <property type="match status" value="2"/>
</dbReference>